<keyword evidence="1" id="KW-0472">Membrane</keyword>
<sequence length="57" mass="6650">MNLRAALVIIFVRFEIHYFVFVFYKFISAGAHRAVGFGLDYIKIAKFMTEFVCLVII</sequence>
<evidence type="ECO:0000256" key="1">
    <source>
        <dbReference type="SAM" id="Phobius"/>
    </source>
</evidence>
<name>A0A645HSR3_9ZZZZ</name>
<dbReference type="AlphaFoldDB" id="A0A645HSR3"/>
<gene>
    <name evidence="2" type="ORF">SDC9_189542</name>
</gene>
<evidence type="ECO:0000313" key="2">
    <source>
        <dbReference type="EMBL" id="MPN41987.1"/>
    </source>
</evidence>
<organism evidence="2">
    <name type="scientific">bioreactor metagenome</name>
    <dbReference type="NCBI Taxonomy" id="1076179"/>
    <lineage>
        <taxon>unclassified sequences</taxon>
        <taxon>metagenomes</taxon>
        <taxon>ecological metagenomes</taxon>
    </lineage>
</organism>
<reference evidence="2" key="1">
    <citation type="submission" date="2019-08" db="EMBL/GenBank/DDBJ databases">
        <authorList>
            <person name="Kucharzyk K."/>
            <person name="Murdoch R.W."/>
            <person name="Higgins S."/>
            <person name="Loffler F."/>
        </authorList>
    </citation>
    <scope>NUCLEOTIDE SEQUENCE</scope>
</reference>
<comment type="caution">
    <text evidence="2">The sequence shown here is derived from an EMBL/GenBank/DDBJ whole genome shotgun (WGS) entry which is preliminary data.</text>
</comment>
<keyword evidence="1" id="KW-1133">Transmembrane helix</keyword>
<dbReference type="EMBL" id="VSSQ01099388">
    <property type="protein sequence ID" value="MPN41987.1"/>
    <property type="molecule type" value="Genomic_DNA"/>
</dbReference>
<accession>A0A645HSR3</accession>
<feature type="transmembrane region" description="Helical" evidence="1">
    <location>
        <begin position="6"/>
        <end position="24"/>
    </location>
</feature>
<proteinExistence type="predicted"/>
<protein>
    <submittedName>
        <fullName evidence="2">Uncharacterized protein</fullName>
    </submittedName>
</protein>
<keyword evidence="1" id="KW-0812">Transmembrane</keyword>